<sequence length="70" mass="7922">MDTAELERWKADLPVERDALEMLLEELQAQWLTAQAALIPAIQLGNGYLIQQDLATLNTQIRVVEAHLTH</sequence>
<dbReference type="EMBL" id="BNAJ01000009">
    <property type="protein sequence ID" value="GHF53697.1"/>
    <property type="molecule type" value="Genomic_DNA"/>
</dbReference>
<protein>
    <submittedName>
        <fullName evidence="2">Uncharacterized protein</fullName>
    </submittedName>
</protein>
<reference evidence="2 3" key="3">
    <citation type="submission" date="2020-08" db="EMBL/GenBank/DDBJ databases">
        <title>Genomic Encyclopedia of Type Strains, Phase IV (KMG-IV): sequencing the most valuable type-strain genomes for metagenomic binning, comparative biology and taxonomic classification.</title>
        <authorList>
            <person name="Goeker M."/>
        </authorList>
    </citation>
    <scope>NUCLEOTIDE SEQUENCE [LARGE SCALE GENOMIC DNA]</scope>
    <source>
        <strain evidence="2 3">DSM 27521</strain>
    </source>
</reference>
<evidence type="ECO:0000313" key="1">
    <source>
        <dbReference type="EMBL" id="GHF53697.1"/>
    </source>
</evidence>
<evidence type="ECO:0000313" key="2">
    <source>
        <dbReference type="EMBL" id="MBB5378001.1"/>
    </source>
</evidence>
<accession>A0A7W8KJB1</accession>
<comment type="caution">
    <text evidence="2">The sequence shown here is derived from an EMBL/GenBank/DDBJ whole genome shotgun (WGS) entry which is preliminary data.</text>
</comment>
<evidence type="ECO:0000313" key="4">
    <source>
        <dbReference type="Proteomes" id="UP000619376"/>
    </source>
</evidence>
<keyword evidence="4" id="KW-1185">Reference proteome</keyword>
<proteinExistence type="predicted"/>
<name>A0A7W8KJB1_9DEIO</name>
<organism evidence="2 3">
    <name type="scientific">Deinococcus metalli</name>
    <dbReference type="NCBI Taxonomy" id="1141878"/>
    <lineage>
        <taxon>Bacteria</taxon>
        <taxon>Thermotogati</taxon>
        <taxon>Deinococcota</taxon>
        <taxon>Deinococci</taxon>
        <taxon>Deinococcales</taxon>
        <taxon>Deinococcaceae</taxon>
        <taxon>Deinococcus</taxon>
    </lineage>
</organism>
<dbReference type="RefSeq" id="WP_184114067.1">
    <property type="nucleotide sequence ID" value="NZ_BNAJ01000009.1"/>
</dbReference>
<evidence type="ECO:0000313" key="3">
    <source>
        <dbReference type="Proteomes" id="UP000539473"/>
    </source>
</evidence>
<reference evidence="1" key="4">
    <citation type="submission" date="2024-05" db="EMBL/GenBank/DDBJ databases">
        <authorList>
            <person name="Sun Q."/>
            <person name="Zhou Y."/>
        </authorList>
    </citation>
    <scope>NUCLEOTIDE SEQUENCE</scope>
    <source>
        <strain evidence="1">CGMCC 1.18437</strain>
    </source>
</reference>
<dbReference type="AlphaFoldDB" id="A0A7W8KJB1"/>
<gene>
    <name evidence="1" type="ORF">GCM10017781_32400</name>
    <name evidence="2" type="ORF">HNQ07_003502</name>
</gene>
<dbReference type="Proteomes" id="UP000539473">
    <property type="component" value="Unassembled WGS sequence"/>
</dbReference>
<reference evidence="4" key="2">
    <citation type="journal article" date="2019" name="Int. J. Syst. Evol. Microbiol.">
        <title>The Global Catalogue of Microorganisms (GCM) 10K type strain sequencing project: providing services to taxonomists for standard genome sequencing and annotation.</title>
        <authorList>
            <consortium name="The Broad Institute Genomics Platform"/>
            <consortium name="The Broad Institute Genome Sequencing Center for Infectious Disease"/>
            <person name="Wu L."/>
            <person name="Ma J."/>
        </authorList>
    </citation>
    <scope>NUCLEOTIDE SEQUENCE [LARGE SCALE GENOMIC DNA]</scope>
    <source>
        <strain evidence="4">CGMCC 1.18437</strain>
    </source>
</reference>
<dbReference type="Proteomes" id="UP000619376">
    <property type="component" value="Unassembled WGS sequence"/>
</dbReference>
<reference evidence="1" key="1">
    <citation type="journal article" date="2014" name="Int. J. Syst. Evol. Microbiol.">
        <title>Complete genome of a new Firmicutes species belonging to the dominant human colonic microbiota ('Ruminococcus bicirculans') reveals two chromosomes and a selective capacity to utilize plant glucans.</title>
        <authorList>
            <consortium name="NISC Comparative Sequencing Program"/>
            <person name="Wegmann U."/>
            <person name="Louis P."/>
            <person name="Goesmann A."/>
            <person name="Henrissat B."/>
            <person name="Duncan S.H."/>
            <person name="Flint H.J."/>
        </authorList>
    </citation>
    <scope>NUCLEOTIDE SEQUENCE</scope>
    <source>
        <strain evidence="1">CGMCC 1.18437</strain>
    </source>
</reference>
<dbReference type="EMBL" id="JACHFK010000010">
    <property type="protein sequence ID" value="MBB5378001.1"/>
    <property type="molecule type" value="Genomic_DNA"/>
</dbReference>